<dbReference type="AlphaFoldDB" id="A0ABD5QFJ9"/>
<feature type="domain" description="DUF7260" evidence="3">
    <location>
        <begin position="49"/>
        <end position="291"/>
    </location>
</feature>
<dbReference type="Pfam" id="PF23921">
    <property type="entry name" value="DUF7260"/>
    <property type="match status" value="1"/>
</dbReference>
<name>A0ABD5QFJ9_9EURY</name>
<gene>
    <name evidence="4" type="ORF">ACFPFO_12645</name>
</gene>
<feature type="region of interest" description="Disordered" evidence="1">
    <location>
        <begin position="85"/>
        <end position="111"/>
    </location>
</feature>
<dbReference type="EMBL" id="JBHSJG010000036">
    <property type="protein sequence ID" value="MFC4988596.1"/>
    <property type="molecule type" value="Genomic_DNA"/>
</dbReference>
<keyword evidence="5" id="KW-1185">Reference proteome</keyword>
<sequence length="303" mass="33832">MPTHYSQRPYDFETGCSGLECVAASAIDHTLVFLWVGLAALAVLGLVFLPKAREACESERERTRTEARAFDRFARRIDRIDTASPETTVREPAAGPRTKTLLRPPDATGDGIRDVREAYRETVMAVPHYEEEYDEPLAENVAAEFDPDAAAALASGDRLTPQVERALVQAATDAREGREDLVDALDAEIASLESYGETLSGLERSLDRLDDRPLPGQSFDELRERWREVDRLRTELGEVLADRQDEIQSGHALRGGFPDPWTMYAYFYQSIPTTHPVLREGARVLADLSTAEDRLARALSRRA</sequence>
<reference evidence="4 5" key="1">
    <citation type="journal article" date="2019" name="Int. J. Syst. Evol. Microbiol.">
        <title>The Global Catalogue of Microorganisms (GCM) 10K type strain sequencing project: providing services to taxonomists for standard genome sequencing and annotation.</title>
        <authorList>
            <consortium name="The Broad Institute Genomics Platform"/>
            <consortium name="The Broad Institute Genome Sequencing Center for Infectious Disease"/>
            <person name="Wu L."/>
            <person name="Ma J."/>
        </authorList>
    </citation>
    <scope>NUCLEOTIDE SEQUENCE [LARGE SCALE GENOMIC DNA]</scope>
    <source>
        <strain evidence="4 5">CGMCC 1.15824</strain>
    </source>
</reference>
<feature type="transmembrane region" description="Helical" evidence="2">
    <location>
        <begin position="32"/>
        <end position="50"/>
    </location>
</feature>
<evidence type="ECO:0000313" key="4">
    <source>
        <dbReference type="EMBL" id="MFC4988596.1"/>
    </source>
</evidence>
<evidence type="ECO:0000313" key="5">
    <source>
        <dbReference type="Proteomes" id="UP001595925"/>
    </source>
</evidence>
<accession>A0ABD5QFJ9</accession>
<keyword evidence="2" id="KW-0812">Transmembrane</keyword>
<protein>
    <recommendedName>
        <fullName evidence="3">DUF7260 domain-containing protein</fullName>
    </recommendedName>
</protein>
<evidence type="ECO:0000256" key="2">
    <source>
        <dbReference type="SAM" id="Phobius"/>
    </source>
</evidence>
<dbReference type="RefSeq" id="WP_224827349.1">
    <property type="nucleotide sequence ID" value="NZ_JAIVEF010000001.1"/>
</dbReference>
<evidence type="ECO:0000259" key="3">
    <source>
        <dbReference type="Pfam" id="PF23921"/>
    </source>
</evidence>
<dbReference type="InterPro" id="IPR055684">
    <property type="entry name" value="DUF7260"/>
</dbReference>
<keyword evidence="2" id="KW-0472">Membrane</keyword>
<organism evidence="4 5">
    <name type="scientific">Saliphagus infecundisoli</name>
    <dbReference type="NCBI Taxonomy" id="1849069"/>
    <lineage>
        <taxon>Archaea</taxon>
        <taxon>Methanobacteriati</taxon>
        <taxon>Methanobacteriota</taxon>
        <taxon>Stenosarchaea group</taxon>
        <taxon>Halobacteria</taxon>
        <taxon>Halobacteriales</taxon>
        <taxon>Natrialbaceae</taxon>
        <taxon>Saliphagus</taxon>
    </lineage>
</organism>
<evidence type="ECO:0000256" key="1">
    <source>
        <dbReference type="SAM" id="MobiDB-lite"/>
    </source>
</evidence>
<comment type="caution">
    <text evidence="4">The sequence shown here is derived from an EMBL/GenBank/DDBJ whole genome shotgun (WGS) entry which is preliminary data.</text>
</comment>
<dbReference type="Proteomes" id="UP001595925">
    <property type="component" value="Unassembled WGS sequence"/>
</dbReference>
<proteinExistence type="predicted"/>
<keyword evidence="2" id="KW-1133">Transmembrane helix</keyword>